<dbReference type="PANTHER" id="PTHR14778">
    <property type="entry name" value="KINETOCHORE-ASSOCIATED PROTEIN DSN1 HOMOLOG"/>
    <property type="match status" value="1"/>
</dbReference>
<accession>S8FWG8</accession>
<evidence type="ECO:0000313" key="2">
    <source>
        <dbReference type="EMBL" id="EPT05471.1"/>
    </source>
</evidence>
<feature type="region of interest" description="Disordered" evidence="1">
    <location>
        <begin position="463"/>
        <end position="566"/>
    </location>
</feature>
<feature type="compositionally biased region" description="Low complexity" evidence="1">
    <location>
        <begin position="475"/>
        <end position="485"/>
    </location>
</feature>
<feature type="region of interest" description="Disordered" evidence="1">
    <location>
        <begin position="370"/>
        <end position="389"/>
    </location>
</feature>
<keyword evidence="3" id="KW-1185">Reference proteome</keyword>
<dbReference type="GO" id="GO:0000444">
    <property type="term" value="C:MIS12/MIND type complex"/>
    <property type="evidence" value="ECO:0007669"/>
    <property type="project" value="InterPro"/>
</dbReference>
<dbReference type="PANTHER" id="PTHR14778:SF2">
    <property type="entry name" value="KINETOCHORE-ASSOCIATED PROTEIN DSN1 HOMOLOG"/>
    <property type="match status" value="1"/>
</dbReference>
<feature type="compositionally biased region" description="Basic and acidic residues" evidence="1">
    <location>
        <begin position="176"/>
        <end position="188"/>
    </location>
</feature>
<feature type="compositionally biased region" description="Basic and acidic residues" evidence="1">
    <location>
        <begin position="260"/>
        <end position="270"/>
    </location>
</feature>
<sequence>MIPSHSQPPSKRKEVDDMNPLGNASKKLKKEVLTIRSLVNGEEQPGGLVIVRAPPTPVGPSQRPPSHQPSTQSAPGEPSKPPSKKFRADGTTTAARQLAKNKDRQIQPSTRADPEVDQDVRQMQAEADTLRRKSQAAEQSMGTLSIPKTPNRQQAPYSERRIREETQPVPEQDTPQIERNRFMREGGSNHRRKSSLTRGKRISSSYETTGVISQPHTSVSDSSFYKHIDGDLPEPARARQLLIWCSHRAMNQPDQPEASSSKRREPKNSGKDPPPLSAEGAQLLKRAQENVIKMLAEKQIDTNVYGAADAGDRPKKENEQNVKNRAREIRFNAHNQRMKAEEDAWIEVTNHYNAIRTEVAAEMDKAVSAKAKGKQKAVPEDDWDIDPRDLPEHFRGKSGIELARRLVSAEVVQQDPLGDRLDTLEEMMDRLHSLSNSALETTRIAETDLDRRFAMLNISLATRSQPAPTSLPSTSGALSSYLPPSLSRPPPTTDPQELLRALSRIDAERPQNQVGDAARRAAREVQRAADAPGGMTERRLTAGVAPPTPRKPPGTPRRATTPGKGR</sequence>
<gene>
    <name evidence="2" type="ORF">FOMPIDRAFT_1111224</name>
</gene>
<evidence type="ECO:0000313" key="3">
    <source>
        <dbReference type="Proteomes" id="UP000015241"/>
    </source>
</evidence>
<dbReference type="GO" id="GO:0007059">
    <property type="term" value="P:chromosome segregation"/>
    <property type="evidence" value="ECO:0007669"/>
    <property type="project" value="InterPro"/>
</dbReference>
<proteinExistence type="predicted"/>
<feature type="compositionally biased region" description="Basic and acidic residues" evidence="1">
    <location>
        <begin position="517"/>
        <end position="527"/>
    </location>
</feature>
<dbReference type="HOGENOM" id="CLU_019461_1_0_1"/>
<evidence type="ECO:0000256" key="1">
    <source>
        <dbReference type="SAM" id="MobiDB-lite"/>
    </source>
</evidence>
<feature type="region of interest" description="Disordered" evidence="1">
    <location>
        <begin position="249"/>
        <end position="278"/>
    </location>
</feature>
<protein>
    <submittedName>
        <fullName evidence="2">Uncharacterized protein</fullName>
    </submittedName>
</protein>
<dbReference type="AlphaFoldDB" id="S8FWG8"/>
<name>S8FWG8_FOMSC</name>
<feature type="compositionally biased region" description="Low complexity" evidence="1">
    <location>
        <begin position="556"/>
        <end position="566"/>
    </location>
</feature>
<feature type="compositionally biased region" description="Pro residues" evidence="1">
    <location>
        <begin position="546"/>
        <end position="555"/>
    </location>
</feature>
<feature type="compositionally biased region" description="Pro residues" evidence="1">
    <location>
        <begin position="54"/>
        <end position="67"/>
    </location>
</feature>
<dbReference type="Pfam" id="PF08202">
    <property type="entry name" value="MIS13"/>
    <property type="match status" value="1"/>
</dbReference>
<organism evidence="2 3">
    <name type="scientific">Fomitopsis schrenkii</name>
    <name type="common">Brown rot fungus</name>
    <dbReference type="NCBI Taxonomy" id="2126942"/>
    <lineage>
        <taxon>Eukaryota</taxon>
        <taxon>Fungi</taxon>
        <taxon>Dikarya</taxon>
        <taxon>Basidiomycota</taxon>
        <taxon>Agaricomycotina</taxon>
        <taxon>Agaricomycetes</taxon>
        <taxon>Polyporales</taxon>
        <taxon>Fomitopsis</taxon>
    </lineage>
</organism>
<dbReference type="InParanoid" id="S8FWG8"/>
<feature type="region of interest" description="Disordered" evidence="1">
    <location>
        <begin position="1"/>
        <end position="219"/>
    </location>
</feature>
<feature type="compositionally biased region" description="Polar residues" evidence="1">
    <location>
        <begin position="136"/>
        <end position="156"/>
    </location>
</feature>
<dbReference type="STRING" id="743788.S8FWG8"/>
<reference evidence="2 3" key="1">
    <citation type="journal article" date="2012" name="Science">
        <title>The Paleozoic origin of enzymatic lignin decomposition reconstructed from 31 fungal genomes.</title>
        <authorList>
            <person name="Floudas D."/>
            <person name="Binder M."/>
            <person name="Riley R."/>
            <person name="Barry K."/>
            <person name="Blanchette R.A."/>
            <person name="Henrissat B."/>
            <person name="Martinez A.T."/>
            <person name="Otillar R."/>
            <person name="Spatafora J.W."/>
            <person name="Yadav J.S."/>
            <person name="Aerts A."/>
            <person name="Benoit I."/>
            <person name="Boyd A."/>
            <person name="Carlson A."/>
            <person name="Copeland A."/>
            <person name="Coutinho P.M."/>
            <person name="de Vries R.P."/>
            <person name="Ferreira P."/>
            <person name="Findley K."/>
            <person name="Foster B."/>
            <person name="Gaskell J."/>
            <person name="Glotzer D."/>
            <person name="Gorecki P."/>
            <person name="Heitman J."/>
            <person name="Hesse C."/>
            <person name="Hori C."/>
            <person name="Igarashi K."/>
            <person name="Jurgens J.A."/>
            <person name="Kallen N."/>
            <person name="Kersten P."/>
            <person name="Kohler A."/>
            <person name="Kuees U."/>
            <person name="Kumar T.K.A."/>
            <person name="Kuo A."/>
            <person name="LaButti K."/>
            <person name="Larrondo L.F."/>
            <person name="Lindquist E."/>
            <person name="Ling A."/>
            <person name="Lombard V."/>
            <person name="Lucas S."/>
            <person name="Lundell T."/>
            <person name="Martin R."/>
            <person name="McLaughlin D.J."/>
            <person name="Morgenstern I."/>
            <person name="Morin E."/>
            <person name="Murat C."/>
            <person name="Nagy L.G."/>
            <person name="Nolan M."/>
            <person name="Ohm R.A."/>
            <person name="Patyshakuliyeva A."/>
            <person name="Rokas A."/>
            <person name="Ruiz-Duenas F.J."/>
            <person name="Sabat G."/>
            <person name="Salamov A."/>
            <person name="Samejima M."/>
            <person name="Schmutz J."/>
            <person name="Slot J.C."/>
            <person name="St John F."/>
            <person name="Stenlid J."/>
            <person name="Sun H."/>
            <person name="Sun S."/>
            <person name="Syed K."/>
            <person name="Tsang A."/>
            <person name="Wiebenga A."/>
            <person name="Young D."/>
            <person name="Pisabarro A."/>
            <person name="Eastwood D.C."/>
            <person name="Martin F."/>
            <person name="Cullen D."/>
            <person name="Grigoriev I.V."/>
            <person name="Hibbett D.S."/>
        </authorList>
    </citation>
    <scope>NUCLEOTIDE SEQUENCE</scope>
    <source>
        <strain evidence="3">FP-58527</strain>
    </source>
</reference>
<dbReference type="GO" id="GO:0051301">
    <property type="term" value="P:cell division"/>
    <property type="evidence" value="ECO:0007669"/>
    <property type="project" value="InterPro"/>
</dbReference>
<dbReference type="InterPro" id="IPR013218">
    <property type="entry name" value="Dsn1/Mis13"/>
</dbReference>
<dbReference type="eggNOG" id="ENOG502S2VJ">
    <property type="taxonomic scope" value="Eukaryota"/>
</dbReference>
<feature type="compositionally biased region" description="Polar residues" evidence="1">
    <location>
        <begin position="463"/>
        <end position="474"/>
    </location>
</feature>
<feature type="compositionally biased region" description="Polar residues" evidence="1">
    <location>
        <begin position="202"/>
        <end position="219"/>
    </location>
</feature>
<dbReference type="EMBL" id="KE504123">
    <property type="protein sequence ID" value="EPT05471.1"/>
    <property type="molecule type" value="Genomic_DNA"/>
</dbReference>
<dbReference type="Proteomes" id="UP000015241">
    <property type="component" value="Unassembled WGS sequence"/>
</dbReference>
<feature type="compositionally biased region" description="Basic residues" evidence="1">
    <location>
        <begin position="189"/>
        <end position="201"/>
    </location>
</feature>
<dbReference type="OrthoDB" id="3364649at2759"/>